<gene>
    <name evidence="1" type="ORF">P5673_003323</name>
</gene>
<comment type="caution">
    <text evidence="1">The sequence shown here is derived from an EMBL/GenBank/DDBJ whole genome shotgun (WGS) entry which is preliminary data.</text>
</comment>
<evidence type="ECO:0000313" key="2">
    <source>
        <dbReference type="Proteomes" id="UP001249851"/>
    </source>
</evidence>
<organism evidence="1 2">
    <name type="scientific">Acropora cervicornis</name>
    <name type="common">Staghorn coral</name>
    <dbReference type="NCBI Taxonomy" id="6130"/>
    <lineage>
        <taxon>Eukaryota</taxon>
        <taxon>Metazoa</taxon>
        <taxon>Cnidaria</taxon>
        <taxon>Anthozoa</taxon>
        <taxon>Hexacorallia</taxon>
        <taxon>Scleractinia</taxon>
        <taxon>Astrocoeniina</taxon>
        <taxon>Acroporidae</taxon>
        <taxon>Acropora</taxon>
    </lineage>
</organism>
<keyword evidence="2" id="KW-1185">Reference proteome</keyword>
<sequence>MIFLSNETTVISKLNLIFEVDLNIASSTQCQFFDWQKQELRKEQENAIKQDVTNILNVYLVLEEIWIREMKSLAGKVARCTS</sequence>
<evidence type="ECO:0000313" key="1">
    <source>
        <dbReference type="EMBL" id="KAK2571912.1"/>
    </source>
</evidence>
<name>A0AAD9R2F7_ACRCE</name>
<proteinExistence type="predicted"/>
<protein>
    <submittedName>
        <fullName evidence="1">Uncharacterized protein</fullName>
    </submittedName>
</protein>
<accession>A0AAD9R2F7</accession>
<dbReference type="AlphaFoldDB" id="A0AAD9R2F7"/>
<reference evidence="1" key="1">
    <citation type="journal article" date="2023" name="G3 (Bethesda)">
        <title>Whole genome assembly and annotation of the endangered Caribbean coral Acropora cervicornis.</title>
        <authorList>
            <person name="Selwyn J.D."/>
            <person name="Vollmer S.V."/>
        </authorList>
    </citation>
    <scope>NUCLEOTIDE SEQUENCE</scope>
    <source>
        <strain evidence="1">K2</strain>
    </source>
</reference>
<reference evidence="1" key="2">
    <citation type="journal article" date="2023" name="Science">
        <title>Genomic signatures of disease resistance in endangered staghorn corals.</title>
        <authorList>
            <person name="Vollmer S.V."/>
            <person name="Selwyn J.D."/>
            <person name="Despard B.A."/>
            <person name="Roesel C.L."/>
        </authorList>
    </citation>
    <scope>NUCLEOTIDE SEQUENCE</scope>
    <source>
        <strain evidence="1">K2</strain>
    </source>
</reference>
<dbReference type="EMBL" id="JARQWQ010000005">
    <property type="protein sequence ID" value="KAK2571912.1"/>
    <property type="molecule type" value="Genomic_DNA"/>
</dbReference>
<dbReference type="Proteomes" id="UP001249851">
    <property type="component" value="Unassembled WGS sequence"/>
</dbReference>